<dbReference type="InterPro" id="IPR003689">
    <property type="entry name" value="ZIP"/>
</dbReference>
<dbReference type="EMBL" id="JBHSSW010000002">
    <property type="protein sequence ID" value="MFC6196618.1"/>
    <property type="molecule type" value="Genomic_DNA"/>
</dbReference>
<evidence type="ECO:0000256" key="1">
    <source>
        <dbReference type="ARBA" id="ARBA00004141"/>
    </source>
</evidence>
<dbReference type="RefSeq" id="WP_377374268.1">
    <property type="nucleotide sequence ID" value="NZ_JBHSSW010000002.1"/>
</dbReference>
<sequence>MAVRSDWSRKYSHLFAVAASGLLLTMVIGHLAPEALRGHEDAPLYMLGGFFLGLLLHDVLRMVLPVADPRSLAAGLTPLIAIGMHSFLDGMIYTVTFSQGFDTGLFATLGLVIHEFPEGIITFALLRGAGLSNRNSFILAFIAAALTTPLGTVAAIPITSTASEDMLSLLFAMSAGLLLFVSTGPLMAHMREERPARALPALAFGVVLALIIASGHLPHGDVHDHREPFTTVYGHEH</sequence>
<evidence type="ECO:0000256" key="3">
    <source>
        <dbReference type="ARBA" id="ARBA00022989"/>
    </source>
</evidence>
<comment type="caution">
    <text evidence="6">The sequence shown here is derived from an EMBL/GenBank/DDBJ whole genome shotgun (WGS) entry which is preliminary data.</text>
</comment>
<feature type="transmembrane region" description="Helical" evidence="5">
    <location>
        <begin position="105"/>
        <end position="126"/>
    </location>
</feature>
<evidence type="ECO:0000313" key="7">
    <source>
        <dbReference type="Proteomes" id="UP001596303"/>
    </source>
</evidence>
<organism evidence="6 7">
    <name type="scientific">Ponticaulis profundi</name>
    <dbReference type="NCBI Taxonomy" id="2665222"/>
    <lineage>
        <taxon>Bacteria</taxon>
        <taxon>Pseudomonadati</taxon>
        <taxon>Pseudomonadota</taxon>
        <taxon>Alphaproteobacteria</taxon>
        <taxon>Hyphomonadales</taxon>
        <taxon>Hyphomonadaceae</taxon>
        <taxon>Ponticaulis</taxon>
    </lineage>
</organism>
<keyword evidence="2 5" id="KW-0812">Transmembrane</keyword>
<keyword evidence="4 5" id="KW-0472">Membrane</keyword>
<name>A0ABW1S529_9PROT</name>
<evidence type="ECO:0000256" key="4">
    <source>
        <dbReference type="ARBA" id="ARBA00023136"/>
    </source>
</evidence>
<keyword evidence="3 5" id="KW-1133">Transmembrane helix</keyword>
<gene>
    <name evidence="6" type="ORF">ACFQDM_00935</name>
</gene>
<feature type="transmembrane region" description="Helical" evidence="5">
    <location>
        <begin position="138"/>
        <end position="160"/>
    </location>
</feature>
<dbReference type="Pfam" id="PF02535">
    <property type="entry name" value="Zip"/>
    <property type="match status" value="1"/>
</dbReference>
<feature type="transmembrane region" description="Helical" evidence="5">
    <location>
        <begin position="12"/>
        <end position="32"/>
    </location>
</feature>
<proteinExistence type="predicted"/>
<dbReference type="Proteomes" id="UP001596303">
    <property type="component" value="Unassembled WGS sequence"/>
</dbReference>
<feature type="transmembrane region" description="Helical" evidence="5">
    <location>
        <begin position="198"/>
        <end position="217"/>
    </location>
</feature>
<reference evidence="7" key="1">
    <citation type="journal article" date="2019" name="Int. J. Syst. Evol. Microbiol.">
        <title>The Global Catalogue of Microorganisms (GCM) 10K type strain sequencing project: providing services to taxonomists for standard genome sequencing and annotation.</title>
        <authorList>
            <consortium name="The Broad Institute Genomics Platform"/>
            <consortium name="The Broad Institute Genome Sequencing Center for Infectious Disease"/>
            <person name="Wu L."/>
            <person name="Ma J."/>
        </authorList>
    </citation>
    <scope>NUCLEOTIDE SEQUENCE [LARGE SCALE GENOMIC DNA]</scope>
    <source>
        <strain evidence="7">CGMCC-1.15741</strain>
    </source>
</reference>
<evidence type="ECO:0000313" key="6">
    <source>
        <dbReference type="EMBL" id="MFC6196618.1"/>
    </source>
</evidence>
<keyword evidence="7" id="KW-1185">Reference proteome</keyword>
<feature type="transmembrane region" description="Helical" evidence="5">
    <location>
        <begin position="72"/>
        <end position="93"/>
    </location>
</feature>
<dbReference type="PANTHER" id="PTHR11040:SF44">
    <property type="entry name" value="PROTEIN ZNTC-RELATED"/>
    <property type="match status" value="1"/>
</dbReference>
<evidence type="ECO:0000256" key="5">
    <source>
        <dbReference type="SAM" id="Phobius"/>
    </source>
</evidence>
<evidence type="ECO:0000256" key="2">
    <source>
        <dbReference type="ARBA" id="ARBA00022692"/>
    </source>
</evidence>
<feature type="transmembrane region" description="Helical" evidence="5">
    <location>
        <begin position="166"/>
        <end position="186"/>
    </location>
</feature>
<protein>
    <submittedName>
        <fullName evidence="6">ZIP family metal transporter</fullName>
    </submittedName>
</protein>
<accession>A0ABW1S529</accession>
<comment type="subcellular location">
    <subcellularLocation>
        <location evidence="1">Membrane</location>
        <topology evidence="1">Multi-pass membrane protein</topology>
    </subcellularLocation>
</comment>
<dbReference type="PANTHER" id="PTHR11040">
    <property type="entry name" value="ZINC/IRON TRANSPORTER"/>
    <property type="match status" value="1"/>
</dbReference>
<feature type="transmembrane region" description="Helical" evidence="5">
    <location>
        <begin position="44"/>
        <end position="60"/>
    </location>
</feature>